<dbReference type="InterPro" id="IPR036861">
    <property type="entry name" value="Endochitinase-like_sf"/>
</dbReference>
<evidence type="ECO:0000256" key="13">
    <source>
        <dbReference type="ARBA" id="ARBA00023157"/>
    </source>
</evidence>
<evidence type="ECO:0000256" key="8">
    <source>
        <dbReference type="ARBA" id="ARBA00022669"/>
    </source>
</evidence>
<evidence type="ECO:0000256" key="2">
    <source>
        <dbReference type="ARBA" id="ARBA00004613"/>
    </source>
</evidence>
<dbReference type="Proteomes" id="UP000001610">
    <property type="component" value="Unassembled WGS sequence"/>
</dbReference>
<dbReference type="SMART" id="SM00747">
    <property type="entry name" value="CFEM"/>
    <property type="match status" value="2"/>
</dbReference>
<dbReference type="STRING" id="983644.G3JJX2"/>
<feature type="binding site" description="axial binding residue" evidence="18">
    <location>
        <position position="385"/>
    </location>
    <ligand>
        <name>heme</name>
        <dbReference type="ChEBI" id="CHEBI:30413"/>
    </ligand>
    <ligandPart>
        <name>Fe</name>
        <dbReference type="ChEBI" id="CHEBI:18248"/>
    </ligandPart>
</feature>
<comment type="caution">
    <text evidence="17">Lacks conserved residue(s) required for the propagation of feature annotation.</text>
</comment>
<name>G3JJX2_CORMM</name>
<keyword evidence="15" id="KW-0449">Lipoprotein</keyword>
<dbReference type="VEuPathDB" id="FungiDB:CCM_05467"/>
<evidence type="ECO:0000256" key="20">
    <source>
        <dbReference type="SAM" id="SignalP"/>
    </source>
</evidence>
<feature type="region of interest" description="Disordered" evidence="19">
    <location>
        <begin position="323"/>
        <end position="351"/>
    </location>
</feature>
<comment type="subcellular location">
    <subcellularLocation>
        <location evidence="1">Cell membrane</location>
        <topology evidence="1">Lipid-anchor</topology>
        <topology evidence="1">GPI-anchor</topology>
    </subcellularLocation>
    <subcellularLocation>
        <location evidence="2">Secreted</location>
    </subcellularLocation>
</comment>
<comment type="similarity">
    <text evidence="16">Belongs to the secreted LysM effector family.</text>
</comment>
<dbReference type="InterPro" id="IPR018392">
    <property type="entry name" value="LysM"/>
</dbReference>
<evidence type="ECO:0000256" key="10">
    <source>
        <dbReference type="ARBA" id="ARBA00022729"/>
    </source>
</evidence>
<evidence type="ECO:0000313" key="25">
    <source>
        <dbReference type="Proteomes" id="UP000001610"/>
    </source>
</evidence>
<feature type="chain" id="PRO_5003446218" evidence="20">
    <location>
        <begin position="31"/>
        <end position="764"/>
    </location>
</feature>
<evidence type="ECO:0000313" key="24">
    <source>
        <dbReference type="EMBL" id="EGX91309.1"/>
    </source>
</evidence>
<dbReference type="GO" id="GO:0005576">
    <property type="term" value="C:extracellular region"/>
    <property type="evidence" value="ECO:0007669"/>
    <property type="project" value="UniProtKB-SubCell"/>
</dbReference>
<dbReference type="InterPro" id="IPR001002">
    <property type="entry name" value="Chitin-bd_1"/>
</dbReference>
<keyword evidence="5" id="KW-0964">Secreted</keyword>
<evidence type="ECO:0000256" key="11">
    <source>
        <dbReference type="ARBA" id="ARBA00023004"/>
    </source>
</evidence>
<keyword evidence="9 18" id="KW-0479">Metal-binding</keyword>
<dbReference type="PANTHER" id="PTHR37928">
    <property type="entry name" value="CFEM DOMAIN PROTEIN (AFU_ORTHOLOGUE AFUA_6G14090)"/>
    <property type="match status" value="1"/>
</dbReference>
<dbReference type="KEGG" id="cmt:CCM_05467"/>
<dbReference type="OMA" id="YWGESCK"/>
<feature type="signal peptide" evidence="20">
    <location>
        <begin position="1"/>
        <end position="30"/>
    </location>
</feature>
<reference evidence="24 25" key="1">
    <citation type="journal article" date="2011" name="Genome Biol.">
        <title>Genome sequence of the insect pathogenic fungus Cordyceps militaris, a valued traditional Chinese medicine.</title>
        <authorList>
            <person name="Zheng P."/>
            <person name="Xia Y."/>
            <person name="Xiao G."/>
            <person name="Xiong C."/>
            <person name="Hu X."/>
            <person name="Zhang S."/>
            <person name="Zheng H."/>
            <person name="Huang Y."/>
            <person name="Zhou Y."/>
            <person name="Wang S."/>
            <person name="Zhao G.P."/>
            <person name="Liu X."/>
            <person name="St Leger R.J."/>
            <person name="Wang C."/>
        </authorList>
    </citation>
    <scope>NUCLEOTIDE SEQUENCE [LARGE SCALE GENOMIC DNA]</scope>
    <source>
        <strain evidence="24 25">CM01</strain>
    </source>
</reference>
<dbReference type="Gene3D" id="3.10.350.10">
    <property type="entry name" value="LysM domain"/>
    <property type="match status" value="1"/>
</dbReference>
<keyword evidence="7" id="KW-0336">GPI-anchor</keyword>
<dbReference type="InterPro" id="IPR036779">
    <property type="entry name" value="LysM_dom_sf"/>
</dbReference>
<evidence type="ECO:0000256" key="12">
    <source>
        <dbReference type="ARBA" id="ARBA00023136"/>
    </source>
</evidence>
<dbReference type="GeneID" id="18167485"/>
<dbReference type="RefSeq" id="XP_006670674.1">
    <property type="nucleotide sequence ID" value="XM_006670611.1"/>
</dbReference>
<feature type="disulfide bond" evidence="17">
    <location>
        <begin position="238"/>
        <end position="252"/>
    </location>
</feature>
<dbReference type="EMBL" id="JH126402">
    <property type="protein sequence ID" value="EGX91309.1"/>
    <property type="molecule type" value="Genomic_DNA"/>
</dbReference>
<dbReference type="PROSITE" id="PS50941">
    <property type="entry name" value="CHIT_BIND_I_2"/>
    <property type="match status" value="2"/>
</dbReference>
<keyword evidence="25" id="KW-1185">Reference proteome</keyword>
<dbReference type="InterPro" id="IPR051735">
    <property type="entry name" value="CFEM_domain"/>
</dbReference>
<sequence>MTISVQRRDGVSCWTNCAIIVLCLAGSVQAKDECAPWTWASGEHSQLKRQLATATSLLDATSSSPPTITGISSSLASSSSTGLPVTISPLLGDSNTQAGEVNCRYTTNTDDMELNYYTCTALSDKYKIPVEKFFILNPEVHRNCDNLKPNTDYCVKGFIEPKRAYDGLCGPSHGNATCLGTDLQCCNSKTWRCGDSLEDCADGTCFEGACAGDKVFTTDGDCGRDHGFKSCAGIWGDCCNATGKCGTGEAFCGVGNCQLGNCTLPEKPPPKIGGFTEDGTCGNKHNQWKCGVPFGSCCNKDGQCGNGSGDCGQGCQSAFGKCSTTSSSSSSTTTSSTTTTSSPATTTKVPTTTIPGIDSLPSCGQTCFYNMLDKHSELGCSSRDDAYCLCSNVNFNNGIRDCSNGACGESVASTVISYGSAYCSQAAATHVPTATVTDIASLPSCGRTCFHNMEGQHSQLGCPNADPYCLCGKADFGNGIRDCANGACGKVIASTVIAYESAYCSSASATPSPVAFHVKSGYHKDCTGDSHNSNDVMMYQEGICINTDCQVASLDIAAAGNCPHGQVQISYWEQANCQGKWFGYSYASRDTCRALWTDGWKFGALHLRCADPLSDCVSQRSCEVDPEPPRGICEAPPKEPTAAFTLKARSGAYCGGDVYKEVSVAHGGGTCLNTDCHVGSLDIAELGDCPDGEIRISYWGGEDCAGAWYGYGYASRNTCRTPWSGGSKFQSLWFSCAKQSDDCVSKNECTYDPEPAGSLCQKVR</sequence>
<accession>G3JJX2</accession>
<evidence type="ECO:0000256" key="9">
    <source>
        <dbReference type="ARBA" id="ARBA00022723"/>
    </source>
</evidence>
<gene>
    <name evidence="24" type="ORF">CCM_05467</name>
</gene>
<evidence type="ECO:0000256" key="19">
    <source>
        <dbReference type="SAM" id="MobiDB-lite"/>
    </source>
</evidence>
<dbReference type="PROSITE" id="PS51782">
    <property type="entry name" value="LYSM"/>
    <property type="match status" value="1"/>
</dbReference>
<evidence type="ECO:0000256" key="4">
    <source>
        <dbReference type="ARBA" id="ARBA00022475"/>
    </source>
</evidence>
<dbReference type="InParanoid" id="G3JJX2"/>
<protein>
    <submittedName>
        <fullName evidence="24">Keratin-associated protein 5-5, putative</fullName>
    </submittedName>
</protein>
<evidence type="ECO:0000256" key="18">
    <source>
        <dbReference type="PROSITE-ProRule" id="PRU01356"/>
    </source>
</evidence>
<evidence type="ECO:0000256" key="7">
    <source>
        <dbReference type="ARBA" id="ARBA00022622"/>
    </source>
</evidence>
<evidence type="ECO:0000259" key="23">
    <source>
        <dbReference type="PROSITE" id="PS52012"/>
    </source>
</evidence>
<feature type="disulfide bond" evidence="17">
    <location>
        <begin position="297"/>
        <end position="311"/>
    </location>
</feature>
<keyword evidence="6 18" id="KW-0349">Heme</keyword>
<evidence type="ECO:0000256" key="5">
    <source>
        <dbReference type="ARBA" id="ARBA00022525"/>
    </source>
</evidence>
<evidence type="ECO:0000256" key="6">
    <source>
        <dbReference type="ARBA" id="ARBA00022617"/>
    </source>
</evidence>
<organism evidence="24 25">
    <name type="scientific">Cordyceps militaris (strain CM01)</name>
    <name type="common">Caterpillar fungus</name>
    <dbReference type="NCBI Taxonomy" id="983644"/>
    <lineage>
        <taxon>Eukaryota</taxon>
        <taxon>Fungi</taxon>
        <taxon>Dikarya</taxon>
        <taxon>Ascomycota</taxon>
        <taxon>Pezizomycotina</taxon>
        <taxon>Sordariomycetes</taxon>
        <taxon>Hypocreomycetidae</taxon>
        <taxon>Hypocreales</taxon>
        <taxon>Cordycipitaceae</taxon>
        <taxon>Cordyceps</taxon>
    </lineage>
</organism>
<evidence type="ECO:0000256" key="15">
    <source>
        <dbReference type="ARBA" id="ARBA00023288"/>
    </source>
</evidence>
<dbReference type="PANTHER" id="PTHR37928:SF1">
    <property type="entry name" value="CFEM DOMAIN PROTEIN (AFU_ORTHOLOGUE AFUA_6G14090)"/>
    <property type="match status" value="1"/>
</dbReference>
<evidence type="ECO:0000256" key="3">
    <source>
        <dbReference type="ARBA" id="ARBA00010031"/>
    </source>
</evidence>
<feature type="disulfide bond" evidence="18">
    <location>
        <begin position="390"/>
        <end position="423"/>
    </location>
</feature>
<evidence type="ECO:0000256" key="16">
    <source>
        <dbReference type="ARBA" id="ARBA00044955"/>
    </source>
</evidence>
<keyword evidence="13 17" id="KW-1015">Disulfide bond</keyword>
<comment type="similarity">
    <text evidence="3">Belongs to the RBT5 family.</text>
</comment>
<keyword evidence="10 20" id="KW-0732">Signal</keyword>
<evidence type="ECO:0000256" key="17">
    <source>
        <dbReference type="PROSITE-ProRule" id="PRU00261"/>
    </source>
</evidence>
<dbReference type="GO" id="GO:0008061">
    <property type="term" value="F:chitin binding"/>
    <property type="evidence" value="ECO:0007669"/>
    <property type="project" value="UniProtKB-UniRule"/>
</dbReference>
<dbReference type="InterPro" id="IPR008427">
    <property type="entry name" value="Extracellular_membr_CFEM_dom"/>
</dbReference>
<evidence type="ECO:0000259" key="22">
    <source>
        <dbReference type="PROSITE" id="PS51782"/>
    </source>
</evidence>
<dbReference type="Gene3D" id="3.30.60.10">
    <property type="entry name" value="Endochitinase-like"/>
    <property type="match status" value="2"/>
</dbReference>
<dbReference type="GO" id="GO:0098552">
    <property type="term" value="C:side of membrane"/>
    <property type="evidence" value="ECO:0007669"/>
    <property type="project" value="UniProtKB-KW"/>
</dbReference>
<feature type="domain" description="Chitin-binding type-1" evidence="21">
    <location>
        <begin position="278"/>
        <end position="324"/>
    </location>
</feature>
<dbReference type="AlphaFoldDB" id="G3JJX2"/>
<keyword evidence="12" id="KW-0472">Membrane</keyword>
<keyword evidence="14" id="KW-0325">Glycoprotein</keyword>
<dbReference type="GO" id="GO:0046872">
    <property type="term" value="F:metal ion binding"/>
    <property type="evidence" value="ECO:0007669"/>
    <property type="project" value="UniProtKB-UniRule"/>
</dbReference>
<dbReference type="HOGENOM" id="CLU_012197_0_0_1"/>
<evidence type="ECO:0000256" key="14">
    <source>
        <dbReference type="ARBA" id="ARBA00023180"/>
    </source>
</evidence>
<proteinExistence type="inferred from homology"/>
<feature type="domain" description="LysM" evidence="22">
    <location>
        <begin position="103"/>
        <end position="155"/>
    </location>
</feature>
<evidence type="ECO:0000256" key="1">
    <source>
        <dbReference type="ARBA" id="ARBA00004609"/>
    </source>
</evidence>
<dbReference type="OrthoDB" id="5152880at2759"/>
<feature type="domain" description="CFEM" evidence="23">
    <location>
        <begin position="335"/>
        <end position="446"/>
    </location>
</feature>
<dbReference type="Pfam" id="PF05730">
    <property type="entry name" value="CFEM"/>
    <property type="match status" value="2"/>
</dbReference>
<keyword evidence="4" id="KW-1003">Cell membrane</keyword>
<keyword evidence="8 17" id="KW-0147">Chitin-binding</keyword>
<dbReference type="PROSITE" id="PS52012">
    <property type="entry name" value="CFEM"/>
    <property type="match status" value="1"/>
</dbReference>
<dbReference type="eggNOG" id="ENOG502STNY">
    <property type="taxonomic scope" value="Eukaryota"/>
</dbReference>
<evidence type="ECO:0000259" key="21">
    <source>
        <dbReference type="PROSITE" id="PS50941"/>
    </source>
</evidence>
<keyword evidence="11 18" id="KW-0408">Iron</keyword>
<feature type="domain" description="Chitin-binding type-1" evidence="21">
    <location>
        <begin position="219"/>
        <end position="264"/>
    </location>
</feature>
<dbReference type="GO" id="GO:0005886">
    <property type="term" value="C:plasma membrane"/>
    <property type="evidence" value="ECO:0007669"/>
    <property type="project" value="UniProtKB-SubCell"/>
</dbReference>